<feature type="region of interest" description="Disordered" evidence="4">
    <location>
        <begin position="77"/>
        <end position="104"/>
    </location>
</feature>
<comment type="subcellular location">
    <subcellularLocation>
        <location evidence="1">Cytoplasm</location>
    </subcellularLocation>
</comment>
<dbReference type="PANTHER" id="PTHR22998:SF1">
    <property type="entry name" value="NAD(+) HYDROLASE SARM1"/>
    <property type="match status" value="1"/>
</dbReference>
<reference evidence="5" key="1">
    <citation type="submission" date="2021-03" db="EMBL/GenBank/DDBJ databases">
        <authorList>
            <person name="Bekaert M."/>
        </authorList>
    </citation>
    <scope>NUCLEOTIDE SEQUENCE</scope>
</reference>
<dbReference type="GO" id="GO:0035591">
    <property type="term" value="F:signaling adaptor activity"/>
    <property type="evidence" value="ECO:0007669"/>
    <property type="project" value="InterPro"/>
</dbReference>
<keyword evidence="2" id="KW-0963">Cytoplasm</keyword>
<evidence type="ECO:0000313" key="5">
    <source>
        <dbReference type="EMBL" id="CAG2239609.1"/>
    </source>
</evidence>
<sequence length="262" mass="29633">MEKVEAKGTVRMIQSEAKLSGLPTDPYKALEISQSTRTFLHDVGDDEEMTEKNHESPHHNVFECSKVYLDLAQAEHSDQRNEDLNNYTLKNSESEDPHTTENTGWYSSLQHLTSQLNVKIEVIKQCTGDSHIQALHDISSLVEQAWLMPTKDVAHSLCHTLREEQALDILIGNCASQNKELVIASGRLLEQILITKNRQKVVHYGLEILVKMAVDTKGEFDMARLCTGILESLFKTSEETCRKLTVLGDLMFYFIGVEVMIV</sequence>
<dbReference type="GO" id="GO:0030425">
    <property type="term" value="C:dendrite"/>
    <property type="evidence" value="ECO:0007669"/>
    <property type="project" value="TreeGrafter"/>
</dbReference>
<protein>
    <submittedName>
        <fullName evidence="5">Uncharacterized protein</fullName>
    </submittedName>
</protein>
<dbReference type="GO" id="GO:0005737">
    <property type="term" value="C:cytoplasm"/>
    <property type="evidence" value="ECO:0007669"/>
    <property type="project" value="UniProtKB-SubCell"/>
</dbReference>
<gene>
    <name evidence="5" type="ORF">MEDL_51953</name>
</gene>
<proteinExistence type="predicted"/>
<evidence type="ECO:0000256" key="1">
    <source>
        <dbReference type="ARBA" id="ARBA00004496"/>
    </source>
</evidence>
<dbReference type="PANTHER" id="PTHR22998">
    <property type="entry name" value="SARM1"/>
    <property type="match status" value="1"/>
</dbReference>
<keyword evidence="3" id="KW-0677">Repeat</keyword>
<comment type="caution">
    <text evidence="5">The sequence shown here is derived from an EMBL/GenBank/DDBJ whole genome shotgun (WGS) entry which is preliminary data.</text>
</comment>
<organism evidence="5 6">
    <name type="scientific">Mytilus edulis</name>
    <name type="common">Blue mussel</name>
    <dbReference type="NCBI Taxonomy" id="6550"/>
    <lineage>
        <taxon>Eukaryota</taxon>
        <taxon>Metazoa</taxon>
        <taxon>Spiralia</taxon>
        <taxon>Lophotrochozoa</taxon>
        <taxon>Mollusca</taxon>
        <taxon>Bivalvia</taxon>
        <taxon>Autobranchia</taxon>
        <taxon>Pteriomorphia</taxon>
        <taxon>Mytilida</taxon>
        <taxon>Mytiloidea</taxon>
        <taxon>Mytilidae</taxon>
        <taxon>Mytilinae</taxon>
        <taxon>Mytilus</taxon>
    </lineage>
</organism>
<evidence type="ECO:0000256" key="4">
    <source>
        <dbReference type="SAM" id="MobiDB-lite"/>
    </source>
</evidence>
<dbReference type="EMBL" id="CAJPWZ010002528">
    <property type="protein sequence ID" value="CAG2239609.1"/>
    <property type="molecule type" value="Genomic_DNA"/>
</dbReference>
<dbReference type="InterPro" id="IPR039184">
    <property type="entry name" value="SARM1"/>
</dbReference>
<dbReference type="GO" id="GO:0034128">
    <property type="term" value="P:negative regulation of MyD88-independent toll-like receptor signaling pathway"/>
    <property type="evidence" value="ECO:0007669"/>
    <property type="project" value="InterPro"/>
</dbReference>
<dbReference type="Proteomes" id="UP000683360">
    <property type="component" value="Unassembled WGS sequence"/>
</dbReference>
<dbReference type="InterPro" id="IPR016024">
    <property type="entry name" value="ARM-type_fold"/>
</dbReference>
<dbReference type="SUPFAM" id="SSF48371">
    <property type="entry name" value="ARM repeat"/>
    <property type="match status" value="1"/>
</dbReference>
<evidence type="ECO:0000256" key="2">
    <source>
        <dbReference type="ARBA" id="ARBA00022490"/>
    </source>
</evidence>
<dbReference type="AlphaFoldDB" id="A0A8S3UA55"/>
<dbReference type="GO" id="GO:0003953">
    <property type="term" value="F:NAD+ nucleosidase activity"/>
    <property type="evidence" value="ECO:0007669"/>
    <property type="project" value="InterPro"/>
</dbReference>
<name>A0A8S3UA55_MYTED</name>
<dbReference type="OrthoDB" id="202764at2759"/>
<evidence type="ECO:0000313" key="6">
    <source>
        <dbReference type="Proteomes" id="UP000683360"/>
    </source>
</evidence>
<accession>A0A8S3UA55</accession>
<evidence type="ECO:0000256" key="3">
    <source>
        <dbReference type="ARBA" id="ARBA00022737"/>
    </source>
</evidence>
<keyword evidence="6" id="KW-1185">Reference proteome</keyword>
<dbReference type="GO" id="GO:0048678">
    <property type="term" value="P:response to axon injury"/>
    <property type="evidence" value="ECO:0007669"/>
    <property type="project" value="InterPro"/>
</dbReference>